<keyword evidence="11" id="KW-0282">Flagellum</keyword>
<dbReference type="InterPro" id="IPR031316">
    <property type="entry name" value="FlgM_C"/>
</dbReference>
<evidence type="ECO:0000313" key="11">
    <source>
        <dbReference type="EMBL" id="OUR92857.1"/>
    </source>
</evidence>
<evidence type="ECO:0000256" key="1">
    <source>
        <dbReference type="ARBA" id="ARBA00005322"/>
    </source>
</evidence>
<keyword evidence="4" id="KW-1005">Bacterial flagellum biogenesis</keyword>
<dbReference type="GO" id="GO:0045892">
    <property type="term" value="P:negative regulation of DNA-templated transcription"/>
    <property type="evidence" value="ECO:0007669"/>
    <property type="project" value="InterPro"/>
</dbReference>
<dbReference type="SUPFAM" id="SSF101498">
    <property type="entry name" value="Anti-sigma factor FlgM"/>
    <property type="match status" value="1"/>
</dbReference>
<keyword evidence="6" id="KW-0804">Transcription</keyword>
<keyword evidence="11" id="KW-0966">Cell projection</keyword>
<evidence type="ECO:0000256" key="9">
    <source>
        <dbReference type="SAM" id="MobiDB-lite"/>
    </source>
</evidence>
<dbReference type="EMBL" id="MAAO01000016">
    <property type="protein sequence ID" value="OUR92857.1"/>
    <property type="molecule type" value="Genomic_DNA"/>
</dbReference>
<comment type="function">
    <text evidence="7">Responsible for the coupling of flagellin expression to flagellar assembly by preventing expression of the flagellin genes when a component of the middle class of proteins is defective. It negatively regulates flagellar genes by inhibiting the activity of FliA by directly binding to FliA.</text>
</comment>
<evidence type="ECO:0000313" key="12">
    <source>
        <dbReference type="Proteomes" id="UP000196531"/>
    </source>
</evidence>
<keyword evidence="11" id="KW-0969">Cilium</keyword>
<evidence type="ECO:0000256" key="7">
    <source>
        <dbReference type="ARBA" id="ARBA00024739"/>
    </source>
</evidence>
<evidence type="ECO:0000256" key="4">
    <source>
        <dbReference type="ARBA" id="ARBA00022795"/>
    </source>
</evidence>
<evidence type="ECO:0000259" key="10">
    <source>
        <dbReference type="Pfam" id="PF04316"/>
    </source>
</evidence>
<proteinExistence type="inferred from homology"/>
<name>A0A1Y5F158_9BACT</name>
<keyword evidence="3" id="KW-0678">Repressor</keyword>
<dbReference type="InterPro" id="IPR035890">
    <property type="entry name" value="Anti-sigma-28_factor_FlgM_sf"/>
</dbReference>
<sequence length="107" mass="12039">MTSIESTRSKFFPGNKPAVKGNKAAQINALKRNDPSRYNELKDMSQRDSNVSIPEAVKDFSRIRSAVDASPEVDNSEKIAKLKEQIEKGTYQVNFEAVADKILMEEF</sequence>
<feature type="region of interest" description="Disordered" evidence="9">
    <location>
        <begin position="1"/>
        <end position="23"/>
    </location>
</feature>
<organism evidence="11 12">
    <name type="scientific">Halobacteriovorax marinus</name>
    <dbReference type="NCBI Taxonomy" id="97084"/>
    <lineage>
        <taxon>Bacteria</taxon>
        <taxon>Pseudomonadati</taxon>
        <taxon>Bdellovibrionota</taxon>
        <taxon>Bacteriovoracia</taxon>
        <taxon>Bacteriovoracales</taxon>
        <taxon>Halobacteriovoraceae</taxon>
        <taxon>Halobacteriovorax</taxon>
    </lineage>
</organism>
<accession>A0A1Y5F158</accession>
<comment type="similarity">
    <text evidence="1">Belongs to the FlgM family.</text>
</comment>
<feature type="domain" description="Anti-sigma-28 factor FlgM C-terminal" evidence="10">
    <location>
        <begin position="51"/>
        <end position="103"/>
    </location>
</feature>
<evidence type="ECO:0000256" key="3">
    <source>
        <dbReference type="ARBA" id="ARBA00022491"/>
    </source>
</evidence>
<dbReference type="Proteomes" id="UP000196531">
    <property type="component" value="Unassembled WGS sequence"/>
</dbReference>
<reference evidence="12" key="1">
    <citation type="journal article" date="2017" name="Proc. Natl. Acad. Sci. U.S.A.">
        <title>Simulation of Deepwater Horizon oil plume reveals substrate specialization within a complex community of hydrocarbon-degraders.</title>
        <authorList>
            <person name="Hu P."/>
            <person name="Dubinsky E.A."/>
            <person name="Probst A.J."/>
            <person name="Wang J."/>
            <person name="Sieber C.M.K."/>
            <person name="Tom L.M."/>
            <person name="Gardinali P."/>
            <person name="Banfield J.F."/>
            <person name="Atlas R.M."/>
            <person name="Andersen G.L."/>
        </authorList>
    </citation>
    <scope>NUCLEOTIDE SEQUENCE [LARGE SCALE GENOMIC DNA]</scope>
</reference>
<evidence type="ECO:0000256" key="2">
    <source>
        <dbReference type="ARBA" id="ARBA00017823"/>
    </source>
</evidence>
<protein>
    <recommendedName>
        <fullName evidence="2">Negative regulator of flagellin synthesis</fullName>
    </recommendedName>
    <alternativeName>
        <fullName evidence="8">Anti-sigma-28 factor</fullName>
    </alternativeName>
</protein>
<evidence type="ECO:0000256" key="8">
    <source>
        <dbReference type="ARBA" id="ARBA00030117"/>
    </source>
</evidence>
<dbReference type="InterPro" id="IPR007412">
    <property type="entry name" value="FlgM"/>
</dbReference>
<dbReference type="NCBIfam" id="TIGR03824">
    <property type="entry name" value="FlgM_jcvi"/>
    <property type="match status" value="1"/>
</dbReference>
<dbReference type="Pfam" id="PF04316">
    <property type="entry name" value="FlgM"/>
    <property type="match status" value="1"/>
</dbReference>
<comment type="caution">
    <text evidence="11">The sequence shown here is derived from an EMBL/GenBank/DDBJ whole genome shotgun (WGS) entry which is preliminary data.</text>
</comment>
<gene>
    <name evidence="11" type="ORF">A9Q84_20300</name>
</gene>
<keyword evidence="5" id="KW-0805">Transcription regulation</keyword>
<dbReference type="GO" id="GO:0044781">
    <property type="term" value="P:bacterial-type flagellum organization"/>
    <property type="evidence" value="ECO:0007669"/>
    <property type="project" value="UniProtKB-KW"/>
</dbReference>
<evidence type="ECO:0000256" key="5">
    <source>
        <dbReference type="ARBA" id="ARBA00023015"/>
    </source>
</evidence>
<dbReference type="AlphaFoldDB" id="A0A1Y5F158"/>
<evidence type="ECO:0000256" key="6">
    <source>
        <dbReference type="ARBA" id="ARBA00023163"/>
    </source>
</evidence>